<dbReference type="Proteomes" id="UP000594262">
    <property type="component" value="Unplaced"/>
</dbReference>
<dbReference type="RefSeq" id="XP_066929050.1">
    <property type="nucleotide sequence ID" value="XM_067072949.1"/>
</dbReference>
<dbReference type="PANTHER" id="PTHR10515:SF0">
    <property type="entry name" value="THYMIDINE PHOSPHORYLASE"/>
    <property type="match status" value="1"/>
</dbReference>
<dbReference type="UniPathway" id="UPA00578">
    <property type="reaction ID" value="UER00638"/>
</dbReference>
<dbReference type="GeneID" id="136816609"/>
<reference evidence="7" key="1">
    <citation type="submission" date="2021-01" db="UniProtKB">
        <authorList>
            <consortium name="EnsemblMetazoa"/>
        </authorList>
    </citation>
    <scope>IDENTIFICATION</scope>
</reference>
<dbReference type="NCBIfam" id="TIGR02644">
    <property type="entry name" value="Y_phosphoryl"/>
    <property type="match status" value="1"/>
</dbReference>
<dbReference type="OrthoDB" id="445007at2759"/>
<dbReference type="GO" id="GO:0005829">
    <property type="term" value="C:cytosol"/>
    <property type="evidence" value="ECO:0007669"/>
    <property type="project" value="TreeGrafter"/>
</dbReference>
<dbReference type="FunFam" id="3.40.1030.10:FF:000003">
    <property type="entry name" value="Pyrimidine-nucleoside phosphorylase"/>
    <property type="match status" value="1"/>
</dbReference>
<dbReference type="InterPro" id="IPR000053">
    <property type="entry name" value="Thymidine/pyrmidine_PPase"/>
</dbReference>
<dbReference type="EnsemblMetazoa" id="CLYHEMT025740.1">
    <property type="protein sequence ID" value="CLYHEMP025740.1"/>
    <property type="gene ID" value="CLYHEMG025740"/>
</dbReference>
<evidence type="ECO:0000256" key="1">
    <source>
        <dbReference type="ARBA" id="ARBA00006915"/>
    </source>
</evidence>
<organism evidence="7 8">
    <name type="scientific">Clytia hemisphaerica</name>
    <dbReference type="NCBI Taxonomy" id="252671"/>
    <lineage>
        <taxon>Eukaryota</taxon>
        <taxon>Metazoa</taxon>
        <taxon>Cnidaria</taxon>
        <taxon>Hydrozoa</taxon>
        <taxon>Hydroidolina</taxon>
        <taxon>Leptothecata</taxon>
        <taxon>Obeliida</taxon>
        <taxon>Clytiidae</taxon>
        <taxon>Clytia</taxon>
    </lineage>
</organism>
<evidence type="ECO:0000259" key="6">
    <source>
        <dbReference type="SMART" id="SM00941"/>
    </source>
</evidence>
<comment type="catalytic activity">
    <reaction evidence="5">
        <text>thymidine + phosphate = 2-deoxy-alpha-D-ribose 1-phosphate + thymine</text>
        <dbReference type="Rhea" id="RHEA:16037"/>
        <dbReference type="ChEBI" id="CHEBI:17748"/>
        <dbReference type="ChEBI" id="CHEBI:17821"/>
        <dbReference type="ChEBI" id="CHEBI:43474"/>
        <dbReference type="ChEBI" id="CHEBI:57259"/>
        <dbReference type="EC" id="2.4.2.4"/>
    </reaction>
</comment>
<dbReference type="InterPro" id="IPR036320">
    <property type="entry name" value="Glycosyl_Trfase_fam3_N_dom_sf"/>
</dbReference>
<dbReference type="GO" id="GO:0009032">
    <property type="term" value="F:thymidine phosphorylase activity"/>
    <property type="evidence" value="ECO:0007669"/>
    <property type="project" value="UniProtKB-UniRule"/>
</dbReference>
<dbReference type="SUPFAM" id="SSF52418">
    <property type="entry name" value="Nucleoside phosphorylase/phosphoribosyltransferase catalytic domain"/>
    <property type="match status" value="1"/>
</dbReference>
<sequence length="455" mass="48944">MSSIQELIALKQNAEIFTEEQINAFIDQLLNGSLHDAQIGAFFLMAVFLKGMTSEESAALTSAMKKSGDVLDWPAEWKYQVVDKHSTGGVGDKISLILAPAVASCGLKLPMISGRSLGFTGGTLDKLESIPGFNIKFSPEDITKALETAGCCIVGQTATLVPADKILYSIRDITSTVGSFPLIASSIVSKKAAEGISALVLDVKYGSGSYQKTLFQAEELASLMVDISCQLGIKTSAVITHMDHPIGKMVGNAVEVIESIECLQGKGPNDLMELVTTQGGVLLYLKGICESPEKGKEEIERRIKNGDALKKFEEMAIVQGVDKTVAENLCKDPYSVLSLSSNNTILHASSSGFISDMKAISFGEVSSRLGNGRQVPTDDVTYDTGIQILRHVGDEVKSGDPILKVYHKEKTLDAGFKSKLEQAVTVSSTKPKPRNRVEKVIHRSSSSSRIFMVSQ</sequence>
<dbReference type="PIRSF" id="PIRSF000478">
    <property type="entry name" value="TP_PyNP"/>
    <property type="match status" value="1"/>
</dbReference>
<dbReference type="SUPFAM" id="SSF47648">
    <property type="entry name" value="Nucleoside phosphorylase/phosphoribosyltransferase N-terminal domain"/>
    <property type="match status" value="1"/>
</dbReference>
<dbReference type="GO" id="GO:0006213">
    <property type="term" value="P:pyrimidine nucleoside metabolic process"/>
    <property type="evidence" value="ECO:0007669"/>
    <property type="project" value="UniProtKB-UniRule"/>
</dbReference>
<dbReference type="InterPro" id="IPR000312">
    <property type="entry name" value="Glycosyl_Trfase_fam3"/>
</dbReference>
<dbReference type="Pfam" id="PF00591">
    <property type="entry name" value="Glycos_transf_3"/>
    <property type="match status" value="1"/>
</dbReference>
<keyword evidence="3 5" id="KW-0328">Glycosyltransferase</keyword>
<evidence type="ECO:0000313" key="7">
    <source>
        <dbReference type="EnsemblMetazoa" id="CLYHEMP025740.1"/>
    </source>
</evidence>
<evidence type="ECO:0000256" key="3">
    <source>
        <dbReference type="ARBA" id="ARBA00022676"/>
    </source>
</evidence>
<dbReference type="GO" id="GO:0006206">
    <property type="term" value="P:pyrimidine nucleobase metabolic process"/>
    <property type="evidence" value="ECO:0007669"/>
    <property type="project" value="InterPro"/>
</dbReference>
<comment type="similarity">
    <text evidence="1 5">Belongs to the thymidine/pyrimidine-nucleoside phosphorylase family.</text>
</comment>
<comment type="function">
    <text evidence="5">Catalyzes the reversible phosphorolysis of thymidine. The produced molecules are then utilized as carbon and energy sources or in the rescue of pyrimidine bases for nucleotide synthesis.</text>
</comment>
<dbReference type="Gene3D" id="3.90.1170.30">
    <property type="entry name" value="Pyrimidine nucleoside phosphorylase-like, C-terminal domain"/>
    <property type="match status" value="1"/>
</dbReference>
<dbReference type="PANTHER" id="PTHR10515">
    <property type="entry name" value="THYMIDINE PHOSPHORYLASE"/>
    <property type="match status" value="1"/>
</dbReference>
<accession>A0A7M5XMJ5</accession>
<dbReference type="Gene3D" id="3.40.1030.10">
    <property type="entry name" value="Nucleoside phosphorylase/phosphoribosyltransferase catalytic domain"/>
    <property type="match status" value="1"/>
</dbReference>
<evidence type="ECO:0000313" key="8">
    <source>
        <dbReference type="Proteomes" id="UP000594262"/>
    </source>
</evidence>
<evidence type="ECO:0000256" key="2">
    <source>
        <dbReference type="ARBA" id="ARBA00011738"/>
    </source>
</evidence>
<comment type="subunit">
    <text evidence="2 5">Homodimer.</text>
</comment>
<evidence type="ECO:0000256" key="5">
    <source>
        <dbReference type="PIRNR" id="PIRNR000478"/>
    </source>
</evidence>
<dbReference type="AlphaFoldDB" id="A0A7M5XMJ5"/>
<dbReference type="InterPro" id="IPR035902">
    <property type="entry name" value="Nuc_phospho_transferase"/>
</dbReference>
<dbReference type="SUPFAM" id="SSF54680">
    <property type="entry name" value="Pyrimidine nucleoside phosphorylase C-terminal domain"/>
    <property type="match status" value="1"/>
</dbReference>
<protein>
    <recommendedName>
        <fullName evidence="5">Thymidine phosphorylase</fullName>
        <shortName evidence="5">TP</shortName>
        <ecNumber evidence="5">2.4.2.4</ecNumber>
    </recommendedName>
    <alternativeName>
        <fullName evidence="5">TdRPase</fullName>
    </alternativeName>
</protein>
<dbReference type="InterPro" id="IPR018090">
    <property type="entry name" value="Pyrmidine_PPas_bac/euk"/>
</dbReference>
<evidence type="ECO:0000256" key="4">
    <source>
        <dbReference type="ARBA" id="ARBA00022679"/>
    </source>
</evidence>
<feature type="domain" description="Pyrimidine nucleoside phosphorylase C-terminal" evidence="6">
    <location>
        <begin position="353"/>
        <end position="427"/>
    </location>
</feature>
<dbReference type="Pfam" id="PF02885">
    <property type="entry name" value="Glycos_trans_3N"/>
    <property type="match status" value="1"/>
</dbReference>
<proteinExistence type="inferred from homology"/>
<dbReference type="InterPro" id="IPR036566">
    <property type="entry name" value="PYNP-like_C_sf"/>
</dbReference>
<keyword evidence="4 5" id="KW-0808">Transferase</keyword>
<name>A0A7M5XMJ5_9CNID</name>
<keyword evidence="8" id="KW-1185">Reference proteome</keyword>
<dbReference type="GO" id="GO:0004645">
    <property type="term" value="F:1,4-alpha-oligoglucan phosphorylase activity"/>
    <property type="evidence" value="ECO:0007669"/>
    <property type="project" value="InterPro"/>
</dbReference>
<dbReference type="EC" id="2.4.2.4" evidence="5"/>
<dbReference type="InterPro" id="IPR013102">
    <property type="entry name" value="PYNP_C"/>
</dbReference>
<dbReference type="Pfam" id="PF07831">
    <property type="entry name" value="PYNP_C"/>
    <property type="match status" value="1"/>
</dbReference>
<dbReference type="InterPro" id="IPR017459">
    <property type="entry name" value="Glycosyl_Trfase_fam3_N_dom"/>
</dbReference>
<dbReference type="NCBIfam" id="NF004490">
    <property type="entry name" value="PRK05820.1"/>
    <property type="match status" value="1"/>
</dbReference>
<dbReference type="Gene3D" id="1.20.970.10">
    <property type="entry name" value="Transferase, Pyrimidine Nucleoside Phosphorylase, Chain C"/>
    <property type="match status" value="1"/>
</dbReference>
<comment type="pathway">
    <text evidence="5">Pyrimidine metabolism; dTMP biosynthesis via salvage pathway; dTMP from thymine: step 1/2.</text>
</comment>
<dbReference type="SMART" id="SM00941">
    <property type="entry name" value="PYNP_C"/>
    <property type="match status" value="1"/>
</dbReference>